<accession>A0ABR1DB35</accession>
<reference evidence="2 3" key="1">
    <citation type="submission" date="2023-08" db="EMBL/GenBank/DDBJ databases">
        <title>A Necator americanus chromosomal reference genome.</title>
        <authorList>
            <person name="Ilik V."/>
            <person name="Petrzelkova K.J."/>
            <person name="Pardy F."/>
            <person name="Fuh T."/>
            <person name="Niatou-Singa F.S."/>
            <person name="Gouil Q."/>
            <person name="Baker L."/>
            <person name="Ritchie M.E."/>
            <person name="Jex A.R."/>
            <person name="Gazzola D."/>
            <person name="Li H."/>
            <person name="Toshio Fujiwara R."/>
            <person name="Zhan B."/>
            <person name="Aroian R.V."/>
            <person name="Pafco B."/>
            <person name="Schwarz E.M."/>
        </authorList>
    </citation>
    <scope>NUCLEOTIDE SEQUENCE [LARGE SCALE GENOMIC DNA]</scope>
    <source>
        <strain evidence="2 3">Aroian</strain>
        <tissue evidence="2">Whole animal</tissue>
    </source>
</reference>
<keyword evidence="1" id="KW-1133">Transmembrane helix</keyword>
<protein>
    <submittedName>
        <fullName evidence="2">Uncharacterized protein</fullName>
    </submittedName>
</protein>
<dbReference type="EMBL" id="JAVFWL010000004">
    <property type="protein sequence ID" value="KAK6746666.1"/>
    <property type="molecule type" value="Genomic_DNA"/>
</dbReference>
<dbReference type="Proteomes" id="UP001303046">
    <property type="component" value="Unassembled WGS sequence"/>
</dbReference>
<keyword evidence="1" id="KW-0472">Membrane</keyword>
<name>A0ABR1DB35_NECAM</name>
<organism evidence="2 3">
    <name type="scientific">Necator americanus</name>
    <name type="common">Human hookworm</name>
    <dbReference type="NCBI Taxonomy" id="51031"/>
    <lineage>
        <taxon>Eukaryota</taxon>
        <taxon>Metazoa</taxon>
        <taxon>Ecdysozoa</taxon>
        <taxon>Nematoda</taxon>
        <taxon>Chromadorea</taxon>
        <taxon>Rhabditida</taxon>
        <taxon>Rhabditina</taxon>
        <taxon>Rhabditomorpha</taxon>
        <taxon>Strongyloidea</taxon>
        <taxon>Ancylostomatidae</taxon>
        <taxon>Bunostominae</taxon>
        <taxon>Necator</taxon>
    </lineage>
</organism>
<proteinExistence type="predicted"/>
<evidence type="ECO:0000313" key="2">
    <source>
        <dbReference type="EMBL" id="KAK6746666.1"/>
    </source>
</evidence>
<keyword evidence="1" id="KW-0812">Transmembrane</keyword>
<evidence type="ECO:0000313" key="3">
    <source>
        <dbReference type="Proteomes" id="UP001303046"/>
    </source>
</evidence>
<keyword evidence="3" id="KW-1185">Reference proteome</keyword>
<comment type="caution">
    <text evidence="2">The sequence shown here is derived from an EMBL/GenBank/DDBJ whole genome shotgun (WGS) entry which is preliminary data.</text>
</comment>
<feature type="transmembrane region" description="Helical" evidence="1">
    <location>
        <begin position="178"/>
        <end position="202"/>
    </location>
</feature>
<gene>
    <name evidence="2" type="primary">Necator_chrIV.g13418</name>
    <name evidence="2" type="ORF">RB195_000127</name>
</gene>
<evidence type="ECO:0000256" key="1">
    <source>
        <dbReference type="SAM" id="Phobius"/>
    </source>
</evidence>
<sequence length="212" mass="24350">MTPKWAAKASVFGRDSLEEKVFGGLVRNDVGQPMLTEIPMSTDFVFALTVSPLSECLADLSRVRNRSDANQAFHQSKKKKEPIHELLDEWAAEINRLEMFAVEELRTMYARGNHYTDGRKNINEYSLEFNDETNVEGTALIPEMMMMLEDKNISENSFEFGDETDVGDTWISSDYPGFFYFLLALILASLSTYDLTMTYNLSMRCVRFRSLR</sequence>